<dbReference type="AlphaFoldDB" id="A0A2D0MY45"/>
<dbReference type="Proteomes" id="UP000223913">
    <property type="component" value="Unassembled WGS sequence"/>
</dbReference>
<proteinExistence type="predicted"/>
<keyword evidence="3" id="KW-1185">Reference proteome</keyword>
<dbReference type="OrthoDB" id="9788881at2"/>
<dbReference type="SMART" id="SM01321">
    <property type="entry name" value="Y1_Tnp"/>
    <property type="match status" value="1"/>
</dbReference>
<dbReference type="InterPro" id="IPR036515">
    <property type="entry name" value="Transposase_17_sf"/>
</dbReference>
<dbReference type="RefSeq" id="WP_099155425.1">
    <property type="nucleotide sequence ID" value="NZ_PDUD01000061.1"/>
</dbReference>
<dbReference type="Gene3D" id="3.30.70.1290">
    <property type="entry name" value="Transposase IS200-like"/>
    <property type="match status" value="1"/>
</dbReference>
<protein>
    <recommendedName>
        <fullName evidence="1">Transposase IS200-like domain-containing protein</fullName>
    </recommendedName>
</protein>
<dbReference type="PANTHER" id="PTHR34322">
    <property type="entry name" value="TRANSPOSASE, Y1_TNP DOMAIN-CONTAINING"/>
    <property type="match status" value="1"/>
</dbReference>
<dbReference type="SUPFAM" id="SSF143422">
    <property type="entry name" value="Transposase IS200-like"/>
    <property type="match status" value="1"/>
</dbReference>
<dbReference type="GO" id="GO:0004803">
    <property type="term" value="F:transposase activity"/>
    <property type="evidence" value="ECO:0007669"/>
    <property type="project" value="InterPro"/>
</dbReference>
<reference evidence="2 3" key="1">
    <citation type="submission" date="2017-10" db="EMBL/GenBank/DDBJ databases">
        <title>The draft genome sequence of Lewinella nigricans NBRC 102662.</title>
        <authorList>
            <person name="Wang K."/>
        </authorList>
    </citation>
    <scope>NUCLEOTIDE SEQUENCE [LARGE SCALE GENOMIC DNA]</scope>
    <source>
        <strain evidence="2 3">NBRC 102662</strain>
    </source>
</reference>
<dbReference type="GO" id="GO:0006313">
    <property type="term" value="P:DNA transposition"/>
    <property type="evidence" value="ECO:0007669"/>
    <property type="project" value="InterPro"/>
</dbReference>
<dbReference type="EMBL" id="PDUD01000061">
    <property type="protein sequence ID" value="PHN01165.1"/>
    <property type="molecule type" value="Genomic_DNA"/>
</dbReference>
<dbReference type="GO" id="GO:0003677">
    <property type="term" value="F:DNA binding"/>
    <property type="evidence" value="ECO:0007669"/>
    <property type="project" value="InterPro"/>
</dbReference>
<dbReference type="InterPro" id="IPR002686">
    <property type="entry name" value="Transposase_17"/>
</dbReference>
<evidence type="ECO:0000259" key="1">
    <source>
        <dbReference type="SMART" id="SM01321"/>
    </source>
</evidence>
<organism evidence="2 3">
    <name type="scientific">Flavilitoribacter nigricans (strain ATCC 23147 / DSM 23189 / NBRC 102662 / NCIMB 1420 / SS-2)</name>
    <name type="common">Lewinella nigricans</name>
    <dbReference type="NCBI Taxonomy" id="1122177"/>
    <lineage>
        <taxon>Bacteria</taxon>
        <taxon>Pseudomonadati</taxon>
        <taxon>Bacteroidota</taxon>
        <taxon>Saprospiria</taxon>
        <taxon>Saprospirales</taxon>
        <taxon>Lewinellaceae</taxon>
        <taxon>Flavilitoribacter</taxon>
    </lineage>
</organism>
<evidence type="ECO:0000313" key="3">
    <source>
        <dbReference type="Proteomes" id="UP000223913"/>
    </source>
</evidence>
<evidence type="ECO:0000313" key="2">
    <source>
        <dbReference type="EMBL" id="PHN01165.1"/>
    </source>
</evidence>
<feature type="domain" description="Transposase IS200-like" evidence="1">
    <location>
        <begin position="4"/>
        <end position="137"/>
    </location>
</feature>
<dbReference type="PANTHER" id="PTHR34322:SF2">
    <property type="entry name" value="TRANSPOSASE IS200-LIKE DOMAIN-CONTAINING PROTEIN"/>
    <property type="match status" value="1"/>
</dbReference>
<comment type="caution">
    <text evidence="2">The sequence shown here is derived from an EMBL/GenBank/DDBJ whole genome shotgun (WGS) entry which is preliminary data.</text>
</comment>
<accession>A0A2D0MY45</accession>
<gene>
    <name evidence="2" type="ORF">CRP01_38465</name>
</gene>
<sequence>MKFVENEIFHVYNRGNQKQPIFFNRGNYLYFLQKVRYHLFPVCDLLAYCLMPNHFHFLIRANSKTVAKIPNPNPLINNTAFSKELGKMLSSYTRAIQKQEGFTGSLFQQKTKAKQVSGTPADGSDYVSTCFAYILNNPVQAGFVRSPEDWEYSNYRDLVGLRCGDLCNQEMIREELGFTVTTIQDLLGRHIPAIENPALF</sequence>
<name>A0A2D0MY45_FLAN2</name>